<evidence type="ECO:0000313" key="2">
    <source>
        <dbReference type="EMBL" id="EGV61340.1"/>
    </source>
</evidence>
<name>G3BCZ8_CANTC</name>
<dbReference type="PANTHER" id="PTHR28094">
    <property type="entry name" value="MEIOTICALLY UP-REGULATED GENE 113 PROTEIN"/>
    <property type="match status" value="1"/>
</dbReference>
<protein>
    <submittedName>
        <fullName evidence="1">DUF1766-domain-containing protein</fullName>
    </submittedName>
</protein>
<evidence type="ECO:0000313" key="3">
    <source>
        <dbReference type="Proteomes" id="UP000000707"/>
    </source>
</evidence>
<dbReference type="AlphaFoldDB" id="G3BCZ8"/>
<keyword evidence="3" id="KW-1185">Reference proteome</keyword>
<organism evidence="3">
    <name type="scientific">Candida tenuis (strain ATCC 10573 / BCRC 21748 / CBS 615 / JCM 9827 / NBRC 10315 / NRRL Y-1498 / VKM Y-70)</name>
    <name type="common">Yeast</name>
    <name type="synonym">Yamadazyma tenuis</name>
    <dbReference type="NCBI Taxonomy" id="590646"/>
    <lineage>
        <taxon>Eukaryota</taxon>
        <taxon>Fungi</taxon>
        <taxon>Dikarya</taxon>
        <taxon>Ascomycota</taxon>
        <taxon>Saccharomycotina</taxon>
        <taxon>Pichiomycetes</taxon>
        <taxon>Debaryomycetaceae</taxon>
        <taxon>Yamadazyma</taxon>
    </lineage>
</organism>
<dbReference type="Proteomes" id="UP000000707">
    <property type="component" value="Unassembled WGS sequence"/>
</dbReference>
<dbReference type="OrthoDB" id="10265785at2759"/>
<gene>
    <name evidence="2" type="ORF">CANTEDRAFT_137348</name>
</gene>
<sequence>MSQCLGTTTKGVRCKIPAPHGYCHYHKHQISPGKQYPEPSPGFIYIYTLNKFFNKRENNWFKVRNLPNTPPKHKDKWISYELRKSPYVFLKVGMTTQSVKKRIKQWEDKCHHDIMLINPHTDKVVYTNKLSHLFKRLAVKDKQKTYSSLTDEGAFYCSGNLAQAEGEIHKRLWSKYGKGSVSCKGCSDNSTRTNELFVNGFNIHVEWFLIPKKEISVVYDTVDGICTTYSQP</sequence>
<evidence type="ECO:0000313" key="1">
    <source>
        <dbReference type="EMBL" id="EGV61339.1"/>
    </source>
</evidence>
<dbReference type="PANTHER" id="PTHR28094:SF1">
    <property type="entry name" value="MEIOTICALLY UP-REGULATED GENE 113 PROTEIN"/>
    <property type="match status" value="1"/>
</dbReference>
<accession>G3BCZ8</accession>
<dbReference type="InterPro" id="IPR053006">
    <property type="entry name" value="Meiosis_regulatory"/>
</dbReference>
<dbReference type="EMBL" id="GL996528">
    <property type="protein sequence ID" value="EGV61340.1"/>
    <property type="molecule type" value="Genomic_DNA"/>
</dbReference>
<proteinExistence type="predicted"/>
<dbReference type="Pfam" id="PF13455">
    <property type="entry name" value="MUG113"/>
    <property type="match status" value="1"/>
</dbReference>
<reference evidence="2 3" key="1">
    <citation type="journal article" date="2011" name="Proc. Natl. Acad. Sci. U.S.A.">
        <title>Comparative genomics of xylose-fermenting fungi for enhanced biofuel production.</title>
        <authorList>
            <person name="Wohlbach D.J."/>
            <person name="Kuo A."/>
            <person name="Sato T.K."/>
            <person name="Potts K.M."/>
            <person name="Salamov A.A."/>
            <person name="LaButti K.M."/>
            <person name="Sun H."/>
            <person name="Clum A."/>
            <person name="Pangilinan J.L."/>
            <person name="Lindquist E.A."/>
            <person name="Lucas S."/>
            <person name="Lapidus A."/>
            <person name="Jin M."/>
            <person name="Gunawan C."/>
            <person name="Balan V."/>
            <person name="Dale B.E."/>
            <person name="Jeffries T.W."/>
            <person name="Zinkel R."/>
            <person name="Barry K.W."/>
            <person name="Grigoriev I.V."/>
            <person name="Gasch A.P."/>
        </authorList>
    </citation>
    <scope>NUCLEOTIDE SEQUENCE [LARGE SCALE GENOMIC DNA]</scope>
    <source>
        <strain evidence="2">ATCC 10573</strain>
        <strain evidence="3">ATCC 10573 / BCRC 21748 / CBS 615 / JCM 9827 / NBRC 10315 / NRRL Y-1498 / VKM Y-70</strain>
    </source>
</reference>
<dbReference type="EMBL" id="GL996528">
    <property type="protein sequence ID" value="EGV61339.1"/>
    <property type="molecule type" value="Genomic_DNA"/>
</dbReference>
<dbReference type="HOGENOM" id="CLU_069853_0_0_1"/>
<dbReference type="eggNOG" id="ENOG502S4T1">
    <property type="taxonomic scope" value="Eukaryota"/>
</dbReference>